<dbReference type="PANTHER" id="PTHR31938:SF4">
    <property type="entry name" value="NUCLEAR SPECKLE SPLICING REGULATORY PROTEIN 1"/>
    <property type="match status" value="1"/>
</dbReference>
<organism evidence="6">
    <name type="scientific">Scylla olivacea</name>
    <name type="common">Orange mud crab</name>
    <name type="synonym">Cancer olivacea</name>
    <dbReference type="NCBI Taxonomy" id="85551"/>
    <lineage>
        <taxon>Eukaryota</taxon>
        <taxon>Metazoa</taxon>
        <taxon>Ecdysozoa</taxon>
        <taxon>Arthropoda</taxon>
        <taxon>Crustacea</taxon>
        <taxon>Multicrustacea</taxon>
        <taxon>Malacostraca</taxon>
        <taxon>Eumalacostraca</taxon>
        <taxon>Eucarida</taxon>
        <taxon>Decapoda</taxon>
        <taxon>Pleocyemata</taxon>
        <taxon>Brachyura</taxon>
        <taxon>Eubrachyura</taxon>
        <taxon>Portunoidea</taxon>
        <taxon>Portunidae</taxon>
        <taxon>Portuninae</taxon>
        <taxon>Scylla</taxon>
    </lineage>
</organism>
<evidence type="ECO:0000313" key="6">
    <source>
        <dbReference type="EMBL" id="JAI64902.1"/>
    </source>
</evidence>
<feature type="compositionally biased region" description="Basic and acidic residues" evidence="4">
    <location>
        <begin position="238"/>
        <end position="255"/>
    </location>
</feature>
<feature type="compositionally biased region" description="Basic and acidic residues" evidence="4">
    <location>
        <begin position="423"/>
        <end position="438"/>
    </location>
</feature>
<evidence type="ECO:0000256" key="4">
    <source>
        <dbReference type="SAM" id="MobiDB-lite"/>
    </source>
</evidence>
<feature type="region of interest" description="Disordered" evidence="4">
    <location>
        <begin position="122"/>
        <end position="147"/>
    </location>
</feature>
<feature type="region of interest" description="Disordered" evidence="4">
    <location>
        <begin position="199"/>
        <end position="438"/>
    </location>
</feature>
<feature type="compositionally biased region" description="Acidic residues" evidence="4">
    <location>
        <begin position="34"/>
        <end position="45"/>
    </location>
</feature>
<dbReference type="PANTHER" id="PTHR31938">
    <property type="entry name" value="NUCLEAR SPECKLE SPLICING REGULATORY PROTEIN 1"/>
    <property type="match status" value="1"/>
</dbReference>
<dbReference type="InterPro" id="IPR018612">
    <property type="entry name" value="NSRP1_N"/>
</dbReference>
<feature type="region of interest" description="Disordered" evidence="4">
    <location>
        <begin position="1"/>
        <end position="46"/>
    </location>
</feature>
<sequence>MSSAEPKQYGLILPSKNKGKATGLGTRKLNPLLDSDDELDQDEESPLNWVEASLKKSAGNSGQQSLQKRLLREALEEDESVFQYDEVYDSMQEAKTAQQAVKDPSLKKPKYIQNLIKHAEKRKLEGERRNERKVQREREAEGEEFADKESFVTPSYLKKMEELKKAEEEAKLQELREEQVDVMKHKNFGVFYSHLFKQRMGEVSVKEEPKTDDNEEENPKDKNVRKKDESKRQKHYRTQRDLSESPERHEQEKTRAPRHNSPSSSDSDTAKKVETYRDRREQYNALERSREIEREKKHHRHQTSEKIRERRGRSRERHYGRERTPEQDRRHRGKHRSRSSDRKQRHSRSRSPASQRGTGSGRGDRRSPRRVASTSKTDSPRRPIKKERLSSDREESKESTENKNDKKTKANSSDGKTANVDCMKIKKESEQEEKEKRQDRIRKLFTKRTVGEKFDQALERYYQRKAEREAQG</sequence>
<proteinExistence type="inferred from homology"/>
<feature type="compositionally biased region" description="Basic and acidic residues" evidence="4">
    <location>
        <begin position="204"/>
        <end position="231"/>
    </location>
</feature>
<comment type="similarity">
    <text evidence="1">Belongs to the NSRP1 family.</text>
</comment>
<evidence type="ECO:0000259" key="5">
    <source>
        <dbReference type="Pfam" id="PF09745"/>
    </source>
</evidence>
<feature type="compositionally biased region" description="Basic and acidic residues" evidence="4">
    <location>
        <begin position="268"/>
        <end position="295"/>
    </location>
</feature>
<keyword evidence="2 3" id="KW-0175">Coiled coil</keyword>
<dbReference type="AlphaFoldDB" id="A0A0P4WEG0"/>
<dbReference type="GO" id="GO:0000381">
    <property type="term" value="P:regulation of alternative mRNA splicing, via spliceosome"/>
    <property type="evidence" value="ECO:0007669"/>
    <property type="project" value="InterPro"/>
</dbReference>
<feature type="compositionally biased region" description="Basic and acidic residues" evidence="4">
    <location>
        <begin position="317"/>
        <end position="329"/>
    </location>
</feature>
<evidence type="ECO:0000256" key="1">
    <source>
        <dbReference type="ARBA" id="ARBA00010126"/>
    </source>
</evidence>
<name>A0A0P4WEG0_SCYOL</name>
<feature type="compositionally biased region" description="Basic and acidic residues" evidence="4">
    <location>
        <begin position="378"/>
        <end position="408"/>
    </location>
</feature>
<evidence type="ECO:0000256" key="2">
    <source>
        <dbReference type="ARBA" id="ARBA00023054"/>
    </source>
</evidence>
<dbReference type="EMBL" id="GDRN01064040">
    <property type="protein sequence ID" value="JAI64902.1"/>
    <property type="molecule type" value="Transcribed_RNA"/>
</dbReference>
<evidence type="ECO:0000256" key="3">
    <source>
        <dbReference type="SAM" id="Coils"/>
    </source>
</evidence>
<protein>
    <recommendedName>
        <fullName evidence="5">Nuclear speckle splicing regulatory protein 1 N-terminal domain-containing protein</fullName>
    </recommendedName>
</protein>
<dbReference type="Pfam" id="PF09745">
    <property type="entry name" value="NSRP1_N"/>
    <property type="match status" value="1"/>
</dbReference>
<feature type="compositionally biased region" description="Basic residues" evidence="4">
    <location>
        <begin position="330"/>
        <end position="349"/>
    </location>
</feature>
<feature type="domain" description="Nuclear speckle splicing regulatory protein 1 N-terminal" evidence="5">
    <location>
        <begin position="69"/>
        <end position="184"/>
    </location>
</feature>
<reference evidence="6" key="1">
    <citation type="submission" date="2015-09" db="EMBL/GenBank/DDBJ databases">
        <title>Scylla olivacea transcriptome.</title>
        <authorList>
            <person name="Ikhwanuddin M."/>
        </authorList>
    </citation>
    <scope>NUCLEOTIDE SEQUENCE</scope>
</reference>
<feature type="coiled-coil region" evidence="3">
    <location>
        <begin position="156"/>
        <end position="185"/>
    </location>
</feature>
<accession>A0A0P4WEG0</accession>
<dbReference type="InterPro" id="IPR042816">
    <property type="entry name" value="Nsrp1"/>
</dbReference>